<organism evidence="2 3">
    <name type="scientific">Euzebya pacifica</name>
    <dbReference type="NCBI Taxonomy" id="1608957"/>
    <lineage>
        <taxon>Bacteria</taxon>
        <taxon>Bacillati</taxon>
        <taxon>Actinomycetota</taxon>
        <taxon>Nitriliruptoria</taxon>
        <taxon>Euzebyales</taxon>
    </lineage>
</organism>
<dbReference type="Proteomes" id="UP000264006">
    <property type="component" value="Chromosome"/>
</dbReference>
<dbReference type="KEGG" id="euz:DVS28_a1290"/>
<evidence type="ECO:0000313" key="2">
    <source>
        <dbReference type="EMBL" id="AXV05990.1"/>
    </source>
</evidence>
<keyword evidence="3" id="KW-1185">Reference proteome</keyword>
<protein>
    <submittedName>
        <fullName evidence="2">Uncharacterized protein</fullName>
    </submittedName>
</protein>
<proteinExistence type="predicted"/>
<evidence type="ECO:0000256" key="1">
    <source>
        <dbReference type="SAM" id="MobiDB-lite"/>
    </source>
</evidence>
<name>A0A346XUU3_9ACTN</name>
<dbReference type="RefSeq" id="WP_114590707.1">
    <property type="nucleotide sequence ID" value="NZ_CAXIBR010000117.1"/>
</dbReference>
<dbReference type="OrthoDB" id="9931177at2"/>
<gene>
    <name evidence="2" type="ORF">DVS28_a1290</name>
</gene>
<dbReference type="AlphaFoldDB" id="A0A346XUU3"/>
<feature type="region of interest" description="Disordered" evidence="1">
    <location>
        <begin position="23"/>
        <end position="74"/>
    </location>
</feature>
<feature type="compositionally biased region" description="Pro residues" evidence="1">
    <location>
        <begin position="49"/>
        <end position="62"/>
    </location>
</feature>
<reference evidence="2 3" key="1">
    <citation type="submission" date="2018-09" db="EMBL/GenBank/DDBJ databases">
        <title>Complete genome sequence of Euzebya sp. DY32-46 isolated from seawater of Pacific Ocean.</title>
        <authorList>
            <person name="Xu L."/>
            <person name="Wu Y.-H."/>
            <person name="Xu X.-W."/>
        </authorList>
    </citation>
    <scope>NUCLEOTIDE SEQUENCE [LARGE SCALE GENOMIC DNA]</scope>
    <source>
        <strain evidence="2 3">DY32-46</strain>
    </source>
</reference>
<dbReference type="EMBL" id="CP031165">
    <property type="protein sequence ID" value="AXV05990.1"/>
    <property type="molecule type" value="Genomic_DNA"/>
</dbReference>
<sequence length="74" mass="7849">MSALIALILLVAAGWFVTNLAGGSATGRREPMDSVHDFSRAMSALDPSRPMPAARPPAPARQPGPNRRIAATRR</sequence>
<accession>A0A346XUU3</accession>
<feature type="compositionally biased region" description="Basic and acidic residues" evidence="1">
    <location>
        <begin position="27"/>
        <end position="39"/>
    </location>
</feature>
<evidence type="ECO:0000313" key="3">
    <source>
        <dbReference type="Proteomes" id="UP000264006"/>
    </source>
</evidence>